<protein>
    <submittedName>
        <fullName evidence="1">Uncharacterized protein</fullName>
    </submittedName>
</protein>
<proteinExistence type="predicted"/>
<dbReference type="RefSeq" id="WP_011514865.1">
    <property type="nucleotide sequence ID" value="NZ_CP033968.1"/>
</dbReference>
<dbReference type="AlphaFoldDB" id="A0A3G8GUR9"/>
<reference evidence="2" key="1">
    <citation type="submission" date="2018-11" db="EMBL/GenBank/DDBJ databases">
        <title>FDA dAtabase for Regulatory Grade micrObial Sequences (FDA-ARGOS): Supporting development and validation of Infectious Disease Dx tests.</title>
        <authorList>
            <person name="Goldberg B."/>
            <person name="Campos J."/>
            <person name="Tallon L."/>
            <person name="Sadzewicz L."/>
            <person name="Zhao X."/>
            <person name="Vavikolanu K."/>
            <person name="Mehta A."/>
            <person name="Aluvathingal J."/>
            <person name="Nadendla S."/>
            <person name="Geyer C."/>
            <person name="Nandy P."/>
            <person name="Yan Y."/>
            <person name="Sichtig H."/>
        </authorList>
    </citation>
    <scope>NUCLEOTIDE SEQUENCE [LARGE SCALE GENOMIC DNA]</scope>
    <source>
        <strain evidence="2">FDAARGOS_614</strain>
        <plasmid evidence="2">unnamed1</plasmid>
    </source>
</reference>
<evidence type="ECO:0000313" key="1">
    <source>
        <dbReference type="EMBL" id="AZG11963.1"/>
    </source>
</evidence>
<organism evidence="1 2">
    <name type="scientific">Cupriavidus pauculus</name>
    <dbReference type="NCBI Taxonomy" id="82633"/>
    <lineage>
        <taxon>Bacteria</taxon>
        <taxon>Pseudomonadati</taxon>
        <taxon>Pseudomonadota</taxon>
        <taxon>Betaproteobacteria</taxon>
        <taxon>Burkholderiales</taxon>
        <taxon>Burkholderiaceae</taxon>
        <taxon>Cupriavidus</taxon>
    </lineage>
</organism>
<dbReference type="GeneID" id="60825046"/>
<dbReference type="KEGG" id="cpau:EHF44_00280"/>
<gene>
    <name evidence="1" type="ORF">EHF44_00280</name>
</gene>
<dbReference type="Proteomes" id="UP000270411">
    <property type="component" value="Plasmid unnamed1"/>
</dbReference>
<evidence type="ECO:0000313" key="2">
    <source>
        <dbReference type="Proteomes" id="UP000270411"/>
    </source>
</evidence>
<geneLocation type="plasmid" evidence="1">
    <name>unnamed1</name>
</geneLocation>
<accession>A0A3G8GUR9</accession>
<keyword evidence="1" id="KW-0614">Plasmid</keyword>
<sequence length="132" mass="15350">MSFHFHPIPAAGNGGGVSVVAAYASFNPQHDKTWEFSGWLESVRTRALDYFPDLSEQVYLRMYLPQNVLNLYSKGGGVREMALRHLIPGNSRRHTRIAYFDWVTSDQIFDVEADFDQFIQFVQMNWPRLRSY</sequence>
<name>A0A3G8GUR9_9BURK</name>
<dbReference type="EMBL" id="CP033968">
    <property type="protein sequence ID" value="AZG11963.1"/>
    <property type="molecule type" value="Genomic_DNA"/>
</dbReference>